<dbReference type="InterPro" id="IPR005822">
    <property type="entry name" value="Ribosomal_uL13"/>
</dbReference>
<evidence type="ECO:0000256" key="1">
    <source>
        <dbReference type="ARBA" id="ARBA00006227"/>
    </source>
</evidence>
<dbReference type="InterPro" id="IPR036899">
    <property type="entry name" value="Ribosomal_uL13_sf"/>
</dbReference>
<dbReference type="GO" id="GO:0003729">
    <property type="term" value="F:mRNA binding"/>
    <property type="evidence" value="ECO:0007669"/>
    <property type="project" value="TreeGrafter"/>
</dbReference>
<accession>A0A812AS70</accession>
<dbReference type="GO" id="GO:0006412">
    <property type="term" value="P:translation"/>
    <property type="evidence" value="ECO:0007669"/>
    <property type="project" value="InterPro"/>
</dbReference>
<dbReference type="FunFam" id="3.90.1180.10:FF:000005">
    <property type="entry name" value="39S ribosomal protein L13, mitochondrial"/>
    <property type="match status" value="1"/>
</dbReference>
<evidence type="ECO:0000313" key="4">
    <source>
        <dbReference type="EMBL" id="CAE1155954.1"/>
    </source>
</evidence>
<proteinExistence type="inferred from homology"/>
<comment type="similarity">
    <text evidence="1">Belongs to the universal ribosomal protein uL13 family.</text>
</comment>
<keyword evidence="3" id="KW-0687">Ribonucleoprotein</keyword>
<organism evidence="4 5">
    <name type="scientific">Acanthosepion pharaonis</name>
    <name type="common">Pharaoh cuttlefish</name>
    <name type="synonym">Sepia pharaonis</name>
    <dbReference type="NCBI Taxonomy" id="158019"/>
    <lineage>
        <taxon>Eukaryota</taxon>
        <taxon>Metazoa</taxon>
        <taxon>Spiralia</taxon>
        <taxon>Lophotrochozoa</taxon>
        <taxon>Mollusca</taxon>
        <taxon>Cephalopoda</taxon>
        <taxon>Coleoidea</taxon>
        <taxon>Decapodiformes</taxon>
        <taxon>Sepiida</taxon>
        <taxon>Sepiina</taxon>
        <taxon>Sepiidae</taxon>
        <taxon>Acanthosepion</taxon>
    </lineage>
</organism>
<dbReference type="GO" id="GO:0003735">
    <property type="term" value="F:structural constituent of ribosome"/>
    <property type="evidence" value="ECO:0007669"/>
    <property type="project" value="InterPro"/>
</dbReference>
<dbReference type="Proteomes" id="UP000597762">
    <property type="component" value="Unassembled WGS sequence"/>
</dbReference>
<dbReference type="AlphaFoldDB" id="A0A812AS70"/>
<evidence type="ECO:0000256" key="2">
    <source>
        <dbReference type="ARBA" id="ARBA00022980"/>
    </source>
</evidence>
<evidence type="ECO:0000256" key="3">
    <source>
        <dbReference type="ARBA" id="ARBA00023274"/>
    </source>
</evidence>
<gene>
    <name evidence="4" type="ORF">SPHA_4630</name>
</gene>
<dbReference type="PANTHER" id="PTHR11545:SF2">
    <property type="entry name" value="LARGE RIBOSOMAL SUBUNIT PROTEIN UL13M"/>
    <property type="match status" value="1"/>
</dbReference>
<dbReference type="CDD" id="cd00392">
    <property type="entry name" value="Ribosomal_L13"/>
    <property type="match status" value="1"/>
</dbReference>
<reference evidence="4" key="1">
    <citation type="submission" date="2021-01" db="EMBL/GenBank/DDBJ databases">
        <authorList>
            <person name="Li R."/>
            <person name="Bekaert M."/>
        </authorList>
    </citation>
    <scope>NUCLEOTIDE SEQUENCE</scope>
    <source>
        <strain evidence="4">Farmed</strain>
    </source>
</reference>
<dbReference type="Gene3D" id="3.90.1180.10">
    <property type="entry name" value="Ribosomal protein L13"/>
    <property type="match status" value="1"/>
</dbReference>
<evidence type="ECO:0000313" key="5">
    <source>
        <dbReference type="Proteomes" id="UP000597762"/>
    </source>
</evidence>
<dbReference type="GO" id="GO:0005762">
    <property type="term" value="C:mitochondrial large ribosomal subunit"/>
    <property type="evidence" value="ECO:0007669"/>
    <property type="project" value="TreeGrafter"/>
</dbReference>
<dbReference type="PANTHER" id="PTHR11545">
    <property type="entry name" value="RIBOSOMAL PROTEIN L13"/>
    <property type="match status" value="1"/>
</dbReference>
<dbReference type="EMBL" id="CAHIKZ030000148">
    <property type="protein sequence ID" value="CAE1155954.1"/>
    <property type="molecule type" value="Genomic_DNA"/>
</dbReference>
<dbReference type="OrthoDB" id="274622at2759"/>
<name>A0A812AS70_ACAPH</name>
<sequence length="193" mass="22920">MFPPKSATNRVLQWATFARTWWIYDAQHQCPFKSAIMLSYVLQGRHKPIYHPLSDIGDHVVVINTNHIAMKDEMWRKWKYHHHTGYPKGKSITSAWRLHELDPTKIMYKCVYSNVPGNLLRHTLMRRLHLYAETDVPEEILNNVTDQLRQLHPVPKRLDEYSKEEIDNFPKLFDWPSDYVLEPIKKVKVETSS</sequence>
<keyword evidence="5" id="KW-1185">Reference proteome</keyword>
<dbReference type="PIRSF" id="PIRSF002181">
    <property type="entry name" value="Ribosomal_L13"/>
    <property type="match status" value="1"/>
</dbReference>
<comment type="caution">
    <text evidence="4">The sequence shown here is derived from an EMBL/GenBank/DDBJ whole genome shotgun (WGS) entry which is preliminary data.</text>
</comment>
<dbReference type="InterPro" id="IPR005823">
    <property type="entry name" value="Ribosomal_uL13_bac-type"/>
</dbReference>
<dbReference type="Pfam" id="PF00572">
    <property type="entry name" value="Ribosomal_L13"/>
    <property type="match status" value="1"/>
</dbReference>
<keyword evidence="2" id="KW-0689">Ribosomal protein</keyword>
<protein>
    <submittedName>
        <fullName evidence="4">RP-L13</fullName>
    </submittedName>
</protein>
<dbReference type="GO" id="GO:0017148">
    <property type="term" value="P:negative regulation of translation"/>
    <property type="evidence" value="ECO:0007669"/>
    <property type="project" value="TreeGrafter"/>
</dbReference>
<dbReference type="HAMAP" id="MF_01366">
    <property type="entry name" value="Ribosomal_uL13"/>
    <property type="match status" value="1"/>
</dbReference>
<dbReference type="SUPFAM" id="SSF52161">
    <property type="entry name" value="Ribosomal protein L13"/>
    <property type="match status" value="1"/>
</dbReference>